<evidence type="ECO:0000313" key="1">
    <source>
        <dbReference type="EMBL" id="KAJ9076137.1"/>
    </source>
</evidence>
<gene>
    <name evidence="1" type="primary">YAF9_2</name>
    <name evidence="1" type="ORF">DSO57_1029186</name>
</gene>
<dbReference type="Proteomes" id="UP001165960">
    <property type="component" value="Unassembled WGS sequence"/>
</dbReference>
<sequence>MNNRRLKGSTIVIPFVYGTQAIPLTIRQKEDAGKGHTHKWTVFVRGLNGEDLSFLFRRVTFQLHHTYDIPTRTVEQAPYEVSETGWGESEITIKLIFTPACKENSLTLFHSLKLHPLDDPLQGTWQKGKTVYYFQYDELVFNDPYESFYQVFRKQPAIEKPQKKTLAMPYSYEKELEEVDKLEEIKERLQRQLTLFQSKIRSFESRSTKDRHH</sequence>
<comment type="caution">
    <text evidence="1">The sequence shown here is derived from an EMBL/GenBank/DDBJ whole genome shotgun (WGS) entry which is preliminary data.</text>
</comment>
<proteinExistence type="predicted"/>
<protein>
    <submittedName>
        <fullName evidence="1">NuA4 histone H4 acetyltransferase complex and the SWR1 complex subunit</fullName>
    </submittedName>
</protein>
<accession>A0ACC2TNR8</accession>
<evidence type="ECO:0000313" key="2">
    <source>
        <dbReference type="Proteomes" id="UP001165960"/>
    </source>
</evidence>
<organism evidence="1 2">
    <name type="scientific">Entomophthora muscae</name>
    <dbReference type="NCBI Taxonomy" id="34485"/>
    <lineage>
        <taxon>Eukaryota</taxon>
        <taxon>Fungi</taxon>
        <taxon>Fungi incertae sedis</taxon>
        <taxon>Zoopagomycota</taxon>
        <taxon>Entomophthoromycotina</taxon>
        <taxon>Entomophthoromycetes</taxon>
        <taxon>Entomophthorales</taxon>
        <taxon>Entomophthoraceae</taxon>
        <taxon>Entomophthora</taxon>
    </lineage>
</organism>
<name>A0ACC2TNR8_9FUNG</name>
<keyword evidence="2" id="KW-1185">Reference proteome</keyword>
<reference evidence="1" key="1">
    <citation type="submission" date="2022-04" db="EMBL/GenBank/DDBJ databases">
        <title>Genome of the entomopathogenic fungus Entomophthora muscae.</title>
        <authorList>
            <person name="Elya C."/>
            <person name="Lovett B.R."/>
            <person name="Lee E."/>
            <person name="Macias A.M."/>
            <person name="Hajek A.E."/>
            <person name="De Bivort B.L."/>
            <person name="Kasson M.T."/>
            <person name="De Fine Licht H.H."/>
            <person name="Stajich J.E."/>
        </authorList>
    </citation>
    <scope>NUCLEOTIDE SEQUENCE</scope>
    <source>
        <strain evidence="1">Berkeley</strain>
    </source>
</reference>
<dbReference type="EMBL" id="QTSX02002320">
    <property type="protein sequence ID" value="KAJ9076137.1"/>
    <property type="molecule type" value="Genomic_DNA"/>
</dbReference>